<reference evidence="2" key="1">
    <citation type="submission" date="2023-01" db="EMBL/GenBank/DDBJ databases">
        <title>Colletotrichum chrysophilum M932 genome sequence.</title>
        <authorList>
            <person name="Baroncelli R."/>
        </authorList>
    </citation>
    <scope>NUCLEOTIDE SEQUENCE</scope>
    <source>
        <strain evidence="2">M932</strain>
    </source>
</reference>
<keyword evidence="3" id="KW-1185">Reference proteome</keyword>
<organism evidence="2 3">
    <name type="scientific">Colletotrichum chrysophilum</name>
    <dbReference type="NCBI Taxonomy" id="1836956"/>
    <lineage>
        <taxon>Eukaryota</taxon>
        <taxon>Fungi</taxon>
        <taxon>Dikarya</taxon>
        <taxon>Ascomycota</taxon>
        <taxon>Pezizomycotina</taxon>
        <taxon>Sordariomycetes</taxon>
        <taxon>Hypocreomycetidae</taxon>
        <taxon>Glomerellales</taxon>
        <taxon>Glomerellaceae</taxon>
        <taxon>Colletotrichum</taxon>
        <taxon>Colletotrichum gloeosporioides species complex</taxon>
    </lineage>
</organism>
<feature type="compositionally biased region" description="Basic and acidic residues" evidence="1">
    <location>
        <begin position="82"/>
        <end position="98"/>
    </location>
</feature>
<proteinExistence type="predicted"/>
<protein>
    <submittedName>
        <fullName evidence="2">Uncharacterized protein</fullName>
    </submittedName>
</protein>
<dbReference type="AlphaFoldDB" id="A0AAD9ELH3"/>
<evidence type="ECO:0000256" key="1">
    <source>
        <dbReference type="SAM" id="MobiDB-lite"/>
    </source>
</evidence>
<sequence>MLRWEKGRGGSIVPLCQSRPGQSVTWPCLPPTESRRCRPTSERWISQVRNESTAWQPCHGHGQHAPSFPGHLVRSWDERLRNASAESRRPGRHPEECHQCPPTKTRPPPSDHPSYCKLRYCRNPARVSCQSQSQYATREGNQSHRQASGQPLIRSCLNHDSISIDDKDPDLPSAVNRYARCMSRGTHTQGHTHHITRGTIPPARSPRQRKLPLLSDGLAGPSTGGPLPTPGSVALGWTSPRRHSASF</sequence>
<gene>
    <name evidence="2" type="ORF">CCHR01_04669</name>
</gene>
<feature type="region of interest" description="Disordered" evidence="1">
    <location>
        <begin position="82"/>
        <end position="113"/>
    </location>
</feature>
<evidence type="ECO:0000313" key="3">
    <source>
        <dbReference type="Proteomes" id="UP001243330"/>
    </source>
</evidence>
<comment type="caution">
    <text evidence="2">The sequence shown here is derived from an EMBL/GenBank/DDBJ whole genome shotgun (WGS) entry which is preliminary data.</text>
</comment>
<evidence type="ECO:0000313" key="2">
    <source>
        <dbReference type="EMBL" id="KAK1852708.1"/>
    </source>
</evidence>
<dbReference type="Proteomes" id="UP001243330">
    <property type="component" value="Unassembled WGS sequence"/>
</dbReference>
<feature type="compositionally biased region" description="Low complexity" evidence="1">
    <location>
        <begin position="217"/>
        <end position="232"/>
    </location>
</feature>
<dbReference type="EMBL" id="JAQOWY010000069">
    <property type="protein sequence ID" value="KAK1852708.1"/>
    <property type="molecule type" value="Genomic_DNA"/>
</dbReference>
<name>A0AAD9ELH3_9PEZI</name>
<accession>A0AAD9ELH3</accession>
<feature type="region of interest" description="Disordered" evidence="1">
    <location>
        <begin position="186"/>
        <end position="247"/>
    </location>
</feature>